<evidence type="ECO:0000313" key="4">
    <source>
        <dbReference type="EMBL" id="QCI69547.1"/>
    </source>
</evidence>
<protein>
    <submittedName>
        <fullName evidence="4">Galactose oxidase</fullName>
    </submittedName>
</protein>
<sequence>MVAGGLAVFTSPVLAQHQHHQGQFERLSQPGRVDLPAIHHEQVVSDSPAPKAATQGRWIDRAPLPVPRTEMAWGAERQGKMHLVGGYAEQRVDRQYHHVYDAAANRWIAAAELPRGANHVGVAVAGNRLYAIGGFIEQNRTPHADCFVYGVDGDTWSKIRPLPEACGAMACVTIGDTVHAIGGAVGNSFENRKSIDWHLVYDPKDDSWTRRAPLFLARDHTGTLVVNGLIHVVGGRVDSFLTNSNLHHSYDPKTDRWTARTPLPTARSGHGAVWYRNRIFVMGGEGWNRVYGQNEAFDPATDKWESYAPMLTPRHGTGAVVVGDAIHVAGGGPQMGGAVKSAVHEAFTLG</sequence>
<dbReference type="InterPro" id="IPR056737">
    <property type="entry name" value="Beta-prop_ATRN-MKLN-like"/>
</dbReference>
<evidence type="ECO:0000313" key="5">
    <source>
        <dbReference type="Proteomes" id="UP000298781"/>
    </source>
</evidence>
<proteinExistence type="predicted"/>
<keyword evidence="2" id="KW-0677">Repeat</keyword>
<dbReference type="PANTHER" id="PTHR45632:SF24">
    <property type="entry name" value="GALACTOSE OXIDASE"/>
    <property type="match status" value="1"/>
</dbReference>
<evidence type="ECO:0000256" key="1">
    <source>
        <dbReference type="ARBA" id="ARBA00022441"/>
    </source>
</evidence>
<organism evidence="4 5">
    <name type="scientific">Phreatobacter stygius</name>
    <dbReference type="NCBI Taxonomy" id="1940610"/>
    <lineage>
        <taxon>Bacteria</taxon>
        <taxon>Pseudomonadati</taxon>
        <taxon>Pseudomonadota</taxon>
        <taxon>Alphaproteobacteria</taxon>
        <taxon>Hyphomicrobiales</taxon>
        <taxon>Phreatobacteraceae</taxon>
        <taxon>Phreatobacter</taxon>
    </lineage>
</organism>
<dbReference type="InterPro" id="IPR015915">
    <property type="entry name" value="Kelch-typ_b-propeller"/>
</dbReference>
<dbReference type="AlphaFoldDB" id="A0A4D7BNN9"/>
<evidence type="ECO:0000256" key="2">
    <source>
        <dbReference type="ARBA" id="ARBA00022737"/>
    </source>
</evidence>
<dbReference type="Proteomes" id="UP000298781">
    <property type="component" value="Chromosome"/>
</dbReference>
<evidence type="ECO:0000259" key="3">
    <source>
        <dbReference type="Pfam" id="PF24981"/>
    </source>
</evidence>
<dbReference type="InterPro" id="IPR006652">
    <property type="entry name" value="Kelch_1"/>
</dbReference>
<feature type="domain" description="Attractin/MKLN-like beta-propeller" evidence="3">
    <location>
        <begin position="81"/>
        <end position="331"/>
    </location>
</feature>
<dbReference type="EMBL" id="CP039690">
    <property type="protein sequence ID" value="QCI69547.1"/>
    <property type="molecule type" value="Genomic_DNA"/>
</dbReference>
<keyword evidence="5" id="KW-1185">Reference proteome</keyword>
<dbReference type="SMART" id="SM00612">
    <property type="entry name" value="Kelch"/>
    <property type="match status" value="5"/>
</dbReference>
<dbReference type="OrthoDB" id="9769308at2"/>
<name>A0A4D7BNN9_9HYPH</name>
<dbReference type="KEGG" id="pstg:E8M01_32940"/>
<accession>A0A4D7BNN9</accession>
<gene>
    <name evidence="4" type="ORF">E8M01_32940</name>
</gene>
<dbReference type="Pfam" id="PF24981">
    <property type="entry name" value="Beta-prop_ATRN-LZTR1"/>
    <property type="match status" value="1"/>
</dbReference>
<dbReference type="SUPFAM" id="SSF117281">
    <property type="entry name" value="Kelch motif"/>
    <property type="match status" value="1"/>
</dbReference>
<keyword evidence="1" id="KW-0880">Kelch repeat</keyword>
<reference evidence="4 5" key="1">
    <citation type="submission" date="2019-04" db="EMBL/GenBank/DDBJ databases">
        <title>Phreatobacter aquaticus sp. nov.</title>
        <authorList>
            <person name="Choi A."/>
        </authorList>
    </citation>
    <scope>NUCLEOTIDE SEQUENCE [LARGE SCALE GENOMIC DNA]</scope>
    <source>
        <strain evidence="4 5">KCTC 52518</strain>
    </source>
</reference>
<dbReference type="Gene3D" id="2.120.10.80">
    <property type="entry name" value="Kelch-type beta propeller"/>
    <property type="match status" value="2"/>
</dbReference>
<dbReference type="PANTHER" id="PTHR45632">
    <property type="entry name" value="LD33804P"/>
    <property type="match status" value="1"/>
</dbReference>